<dbReference type="GO" id="GO:0051301">
    <property type="term" value="P:cell division"/>
    <property type="evidence" value="ECO:0007669"/>
    <property type="project" value="UniProtKB-UniRule"/>
</dbReference>
<name>A0A430AIS8_9ENTE</name>
<dbReference type="GO" id="GO:0016887">
    <property type="term" value="F:ATP hydrolysis activity"/>
    <property type="evidence" value="ECO:0007669"/>
    <property type="project" value="InterPro"/>
</dbReference>
<dbReference type="InterPro" id="IPR015854">
    <property type="entry name" value="ABC_transpr_LolD-like"/>
</dbReference>
<evidence type="ECO:0000256" key="11">
    <source>
        <dbReference type="ARBA" id="ARBA00055994"/>
    </source>
</evidence>
<evidence type="ECO:0000313" key="14">
    <source>
        <dbReference type="EMBL" id="RSU07913.1"/>
    </source>
</evidence>
<evidence type="ECO:0000256" key="3">
    <source>
        <dbReference type="ARBA" id="ARBA00022448"/>
    </source>
</evidence>
<dbReference type="Gene3D" id="3.40.50.300">
    <property type="entry name" value="P-loop containing nucleotide triphosphate hydrolases"/>
    <property type="match status" value="1"/>
</dbReference>
<dbReference type="PROSITE" id="PS00211">
    <property type="entry name" value="ABC_TRANSPORTER_1"/>
    <property type="match status" value="1"/>
</dbReference>
<dbReference type="AlphaFoldDB" id="A0A430AIS8"/>
<keyword evidence="4 12" id="KW-1003">Cell membrane</keyword>
<comment type="subcellular location">
    <subcellularLocation>
        <location evidence="12">Cell membrane</location>
        <topology evidence="12">Peripheral membrane protein</topology>
        <orientation evidence="12">Cytoplasmic side</orientation>
    </subcellularLocation>
</comment>
<feature type="domain" description="ABC transporter" evidence="13">
    <location>
        <begin position="2"/>
        <end position="227"/>
    </location>
</feature>
<comment type="function">
    <text evidence="11">Part of the ABC transporter FtsEX involved in cellular division. Has ATPase activity. Essential for cell division and viability.</text>
</comment>
<dbReference type="GO" id="GO:0022857">
    <property type="term" value="F:transmembrane transporter activity"/>
    <property type="evidence" value="ECO:0007669"/>
    <property type="project" value="TreeGrafter"/>
</dbReference>
<comment type="caution">
    <text evidence="14">The sequence shown here is derived from an EMBL/GenBank/DDBJ whole genome shotgun (WGS) entry which is preliminary data.</text>
</comment>
<keyword evidence="5 12" id="KW-0132">Cell division</keyword>
<dbReference type="InterPro" id="IPR003593">
    <property type="entry name" value="AAA+_ATPase"/>
</dbReference>
<evidence type="ECO:0000259" key="13">
    <source>
        <dbReference type="PROSITE" id="PS50893"/>
    </source>
</evidence>
<sequence>MIEMKDVAKKYSNGTTAIRNISVSIDQGEFVYVVGPSGAGKSTFIKLMYREEKANKGVLDVCGYDLVKIKNKHIPLLRREVGVVFQDYKLLPKKTVYENVAYAMQVIGKKPREIKRRVMEVLDLVGLRHKVRVFPTELSGGEQQRVAIARAIVNTPKVLIADEPTGNLDPDNSWEIMKLLDRINAQGTTVVMATHNSTIVNSIRHRVLAIENGRIIRDQSEGEYGYDD</sequence>
<dbReference type="InterPro" id="IPR027417">
    <property type="entry name" value="P-loop_NTPase"/>
</dbReference>
<dbReference type="PANTHER" id="PTHR24220">
    <property type="entry name" value="IMPORT ATP-BINDING PROTEIN"/>
    <property type="match status" value="1"/>
</dbReference>
<comment type="subunit">
    <text evidence="12">Homodimer. Forms a membrane-associated complex with FtsX.</text>
</comment>
<comment type="similarity">
    <text evidence="1 12">Belongs to the ABC transporter superfamily.</text>
</comment>
<keyword evidence="9 12" id="KW-0131">Cell cycle</keyword>
<organism evidence="14 15">
    <name type="scientific">Vagococcus entomophilus</name>
    <dbReference type="NCBI Taxonomy" id="1160095"/>
    <lineage>
        <taxon>Bacteria</taxon>
        <taxon>Bacillati</taxon>
        <taxon>Bacillota</taxon>
        <taxon>Bacilli</taxon>
        <taxon>Lactobacillales</taxon>
        <taxon>Enterococcaceae</taxon>
        <taxon>Vagococcus</taxon>
    </lineage>
</organism>
<evidence type="ECO:0000256" key="6">
    <source>
        <dbReference type="ARBA" id="ARBA00022741"/>
    </source>
</evidence>
<evidence type="ECO:0000256" key="9">
    <source>
        <dbReference type="ARBA" id="ARBA00023306"/>
    </source>
</evidence>
<dbReference type="PROSITE" id="PS50893">
    <property type="entry name" value="ABC_TRANSPORTER_2"/>
    <property type="match status" value="1"/>
</dbReference>
<protein>
    <recommendedName>
        <fullName evidence="2 12">Cell division ATP-binding protein FtsE</fullName>
    </recommendedName>
</protein>
<evidence type="ECO:0000256" key="1">
    <source>
        <dbReference type="ARBA" id="ARBA00005417"/>
    </source>
</evidence>
<dbReference type="EMBL" id="NGJZ01000001">
    <property type="protein sequence ID" value="RSU07913.1"/>
    <property type="molecule type" value="Genomic_DNA"/>
</dbReference>
<dbReference type="SUPFAM" id="SSF52540">
    <property type="entry name" value="P-loop containing nucleoside triphosphate hydrolases"/>
    <property type="match status" value="1"/>
</dbReference>
<comment type="catalytic activity">
    <reaction evidence="10">
        <text>ATP + H2O = ADP + phosphate + H(+)</text>
        <dbReference type="Rhea" id="RHEA:13065"/>
        <dbReference type="ChEBI" id="CHEBI:15377"/>
        <dbReference type="ChEBI" id="CHEBI:15378"/>
        <dbReference type="ChEBI" id="CHEBI:30616"/>
        <dbReference type="ChEBI" id="CHEBI:43474"/>
        <dbReference type="ChEBI" id="CHEBI:456216"/>
    </reaction>
</comment>
<evidence type="ECO:0000256" key="4">
    <source>
        <dbReference type="ARBA" id="ARBA00022475"/>
    </source>
</evidence>
<dbReference type="GO" id="GO:0005524">
    <property type="term" value="F:ATP binding"/>
    <property type="evidence" value="ECO:0007669"/>
    <property type="project" value="UniProtKB-UniRule"/>
</dbReference>
<keyword evidence="15" id="KW-1185">Reference proteome</keyword>
<dbReference type="SMART" id="SM00382">
    <property type="entry name" value="AAA"/>
    <property type="match status" value="1"/>
</dbReference>
<keyword evidence="8 12" id="KW-0472">Membrane</keyword>
<evidence type="ECO:0000256" key="10">
    <source>
        <dbReference type="ARBA" id="ARBA00049360"/>
    </source>
</evidence>
<evidence type="ECO:0000256" key="12">
    <source>
        <dbReference type="RuleBase" id="RU365094"/>
    </source>
</evidence>
<dbReference type="PANTHER" id="PTHR24220:SF470">
    <property type="entry name" value="CELL DIVISION ATP-BINDING PROTEIN FTSE"/>
    <property type="match status" value="1"/>
</dbReference>
<accession>A0A430AIS8</accession>
<dbReference type="InterPro" id="IPR017871">
    <property type="entry name" value="ABC_transporter-like_CS"/>
</dbReference>
<evidence type="ECO:0000256" key="2">
    <source>
        <dbReference type="ARBA" id="ARBA00020019"/>
    </source>
</evidence>
<gene>
    <name evidence="12" type="primary">ftsE</name>
    <name evidence="14" type="ORF">CBF30_01350</name>
</gene>
<dbReference type="FunFam" id="3.40.50.300:FF:000056">
    <property type="entry name" value="Cell division ATP-binding protein FtsE"/>
    <property type="match status" value="1"/>
</dbReference>
<evidence type="ECO:0000256" key="8">
    <source>
        <dbReference type="ARBA" id="ARBA00023136"/>
    </source>
</evidence>
<keyword evidence="7 12" id="KW-0067">ATP-binding</keyword>
<dbReference type="Pfam" id="PF00005">
    <property type="entry name" value="ABC_tran"/>
    <property type="match status" value="1"/>
</dbReference>
<evidence type="ECO:0000313" key="15">
    <source>
        <dbReference type="Proteomes" id="UP000288669"/>
    </source>
</evidence>
<dbReference type="Proteomes" id="UP000288669">
    <property type="component" value="Unassembled WGS sequence"/>
</dbReference>
<keyword evidence="6 12" id="KW-0547">Nucleotide-binding</keyword>
<dbReference type="RefSeq" id="WP_126822000.1">
    <property type="nucleotide sequence ID" value="NZ_JBHLWU010000001.1"/>
</dbReference>
<dbReference type="InterPro" id="IPR003439">
    <property type="entry name" value="ABC_transporter-like_ATP-bd"/>
</dbReference>
<dbReference type="GO" id="GO:0005886">
    <property type="term" value="C:plasma membrane"/>
    <property type="evidence" value="ECO:0007669"/>
    <property type="project" value="UniProtKB-SubCell"/>
</dbReference>
<keyword evidence="3" id="KW-0813">Transport</keyword>
<dbReference type="InterPro" id="IPR005286">
    <property type="entry name" value="Cell_div_FtsE"/>
</dbReference>
<proteinExistence type="inferred from homology"/>
<evidence type="ECO:0000256" key="7">
    <source>
        <dbReference type="ARBA" id="ARBA00022840"/>
    </source>
</evidence>
<dbReference type="OrthoDB" id="9791546at2"/>
<reference evidence="14 15" key="1">
    <citation type="submission" date="2017-05" db="EMBL/GenBank/DDBJ databases">
        <title>Vagococcus spp. assemblies.</title>
        <authorList>
            <person name="Gulvik C.A."/>
        </authorList>
    </citation>
    <scope>NUCLEOTIDE SEQUENCE [LARGE SCALE GENOMIC DNA]</scope>
    <source>
        <strain evidence="14 15">DSM 24756</strain>
    </source>
</reference>
<evidence type="ECO:0000256" key="5">
    <source>
        <dbReference type="ARBA" id="ARBA00022618"/>
    </source>
</evidence>
<dbReference type="NCBIfam" id="TIGR02673">
    <property type="entry name" value="FtsE"/>
    <property type="match status" value="1"/>
</dbReference>